<gene>
    <name evidence="3" type="ORF">JIN83_11525</name>
</gene>
<dbReference type="RefSeq" id="WP_309490206.1">
    <property type="nucleotide sequence ID" value="NZ_JAENIG010000007.1"/>
</dbReference>
<sequence>MMKTESKLALWVTTLGLQAVALSSLHAVTLQMNDFGAGADVGPSLQQATNSLGTGGSADPATGVITTGTNNNSTYGLNSSSLVDVTSVAGATGFTVEWVISGISQNVGAIQSNDMFFGVTGNSSTATNGDPSLFNNSGNAIGIKLDVIGSVSSFFEVGSSSTGAQQTTALTTDSMEDGFTLSFTVNDDNTWSATSTGLSSEINTSGTLAHATYAGIASNLGAYTSVQGNSIVYTVDSVSISTVPEPSSAALLGLGAMALVFRRKK</sequence>
<feature type="domain" description="Ice-binding protein C-terminal" evidence="2">
    <location>
        <begin position="242"/>
        <end position="264"/>
    </location>
</feature>
<feature type="chain" id="PRO_5042127146" evidence="1">
    <location>
        <begin position="28"/>
        <end position="265"/>
    </location>
</feature>
<evidence type="ECO:0000259" key="2">
    <source>
        <dbReference type="Pfam" id="PF07589"/>
    </source>
</evidence>
<dbReference type="EMBL" id="JAENIG010000007">
    <property type="protein sequence ID" value="MBK1855593.1"/>
    <property type="molecule type" value="Genomic_DNA"/>
</dbReference>
<evidence type="ECO:0000313" key="3">
    <source>
        <dbReference type="EMBL" id="MBK1855593.1"/>
    </source>
</evidence>
<dbReference type="InterPro" id="IPR013424">
    <property type="entry name" value="Ice-binding_C"/>
</dbReference>
<name>A0AAE2SCZ5_9BACT</name>
<keyword evidence="1" id="KW-0732">Signal</keyword>
<organism evidence="3 4">
    <name type="scientific">Oceaniferula flava</name>
    <dbReference type="NCBI Taxonomy" id="2800421"/>
    <lineage>
        <taxon>Bacteria</taxon>
        <taxon>Pseudomonadati</taxon>
        <taxon>Verrucomicrobiota</taxon>
        <taxon>Verrucomicrobiia</taxon>
        <taxon>Verrucomicrobiales</taxon>
        <taxon>Verrucomicrobiaceae</taxon>
        <taxon>Oceaniferula</taxon>
    </lineage>
</organism>
<dbReference type="Pfam" id="PF07589">
    <property type="entry name" value="PEP-CTERM"/>
    <property type="match status" value="1"/>
</dbReference>
<keyword evidence="4" id="KW-1185">Reference proteome</keyword>
<feature type="signal peptide" evidence="1">
    <location>
        <begin position="1"/>
        <end position="27"/>
    </location>
</feature>
<evidence type="ECO:0000256" key="1">
    <source>
        <dbReference type="SAM" id="SignalP"/>
    </source>
</evidence>
<evidence type="ECO:0000313" key="4">
    <source>
        <dbReference type="Proteomes" id="UP000634206"/>
    </source>
</evidence>
<dbReference type="AlphaFoldDB" id="A0AAE2SCZ5"/>
<proteinExistence type="predicted"/>
<dbReference type="NCBIfam" id="TIGR02595">
    <property type="entry name" value="PEP_CTERM"/>
    <property type="match status" value="1"/>
</dbReference>
<reference evidence="3" key="1">
    <citation type="submission" date="2021-01" db="EMBL/GenBank/DDBJ databases">
        <title>Modified the classification status of verrucomicrobia.</title>
        <authorList>
            <person name="Feng X."/>
        </authorList>
    </citation>
    <scope>NUCLEOTIDE SEQUENCE</scope>
    <source>
        <strain evidence="3">5K15</strain>
    </source>
</reference>
<dbReference type="Proteomes" id="UP000634206">
    <property type="component" value="Unassembled WGS sequence"/>
</dbReference>
<comment type="caution">
    <text evidence="3">The sequence shown here is derived from an EMBL/GenBank/DDBJ whole genome shotgun (WGS) entry which is preliminary data.</text>
</comment>
<protein>
    <submittedName>
        <fullName evidence="3">PEP-CTERM sorting domain-containing protein</fullName>
    </submittedName>
</protein>
<accession>A0AAE2SCZ5</accession>